<feature type="binding site" evidence="6">
    <location>
        <begin position="265"/>
        <end position="266"/>
    </location>
    <ligand>
        <name>carbamoyl phosphate</name>
        <dbReference type="ChEBI" id="CHEBI:58228"/>
    </ligand>
</feature>
<feature type="binding site" evidence="6">
    <location>
        <position position="161"/>
    </location>
    <ligand>
        <name>L-ornithine</name>
        <dbReference type="ChEBI" id="CHEBI:46911"/>
    </ligand>
</feature>
<sequence>MKKDLCSISDLTADEIYHLFTLAQNLKEELKTAPILSKLRGKIIALVFEKPSLRTRVTFQVAAFSLGANSIYLSPSDIGLGKREAVKDVANNLSLWVSAIIARTFAHKTVLELAQYAKVSVINALSDLEHPCQVLADFLTIYEIAGKIKDIKIAWIGDGNNVCHSLILGAAILGANLWVATPKGYEPQRAILNKAFELAKTTEAKILLTNDPNEAVKNSQFIYTDTWVSMGEEEKAQIKKQAFLGFQVNEKLLKNAPADYKVMHCLPAHRGEEITDDVIDGPHSIVLNQAENRLHIQRAILAQLLG</sequence>
<comment type="subcellular location">
    <subcellularLocation>
        <location evidence="6">Cytoplasm</location>
    </subcellularLocation>
</comment>
<name>A0A7C6E9Q0_UNCW3</name>
<dbReference type="Gene3D" id="3.40.50.1370">
    <property type="entry name" value="Aspartate/ornithine carbamoyltransferase"/>
    <property type="match status" value="2"/>
</dbReference>
<dbReference type="Pfam" id="PF02729">
    <property type="entry name" value="OTCace_N"/>
    <property type="match status" value="1"/>
</dbReference>
<comment type="catalytic activity">
    <reaction evidence="5 6">
        <text>carbamoyl phosphate + L-ornithine = L-citrulline + phosphate + H(+)</text>
        <dbReference type="Rhea" id="RHEA:19513"/>
        <dbReference type="ChEBI" id="CHEBI:15378"/>
        <dbReference type="ChEBI" id="CHEBI:43474"/>
        <dbReference type="ChEBI" id="CHEBI:46911"/>
        <dbReference type="ChEBI" id="CHEBI:57743"/>
        <dbReference type="ChEBI" id="CHEBI:58228"/>
        <dbReference type="EC" id="2.1.3.3"/>
    </reaction>
</comment>
<dbReference type="HAMAP" id="MF_01109">
    <property type="entry name" value="OTCase"/>
    <property type="match status" value="1"/>
</dbReference>
<evidence type="ECO:0000256" key="6">
    <source>
        <dbReference type="HAMAP-Rule" id="MF_01109"/>
    </source>
</evidence>
<feature type="binding site" evidence="6">
    <location>
        <begin position="130"/>
        <end position="133"/>
    </location>
    <ligand>
        <name>carbamoyl phosphate</name>
        <dbReference type="ChEBI" id="CHEBI:58228"/>
    </ligand>
</feature>
<organism evidence="9">
    <name type="scientific">candidate division WOR-3 bacterium</name>
    <dbReference type="NCBI Taxonomy" id="2052148"/>
    <lineage>
        <taxon>Bacteria</taxon>
        <taxon>Bacteria division WOR-3</taxon>
    </lineage>
</organism>
<dbReference type="GO" id="GO:0042450">
    <property type="term" value="P:L-arginine biosynthetic process via ornithine"/>
    <property type="evidence" value="ECO:0007669"/>
    <property type="project" value="UniProtKB-UniRule"/>
</dbReference>
<comment type="caution">
    <text evidence="6">Lacks conserved residue(s) required for the propagation of feature annotation.</text>
</comment>
<evidence type="ECO:0000259" key="8">
    <source>
        <dbReference type="Pfam" id="PF02729"/>
    </source>
</evidence>
<protein>
    <recommendedName>
        <fullName evidence="3 6">Ornithine carbamoyltransferase</fullName>
        <shortName evidence="6">OTCase</shortName>
        <ecNumber evidence="3 6">2.1.3.3</ecNumber>
    </recommendedName>
</protein>
<dbReference type="InterPro" id="IPR024904">
    <property type="entry name" value="OTCase_ArgI"/>
</dbReference>
<feature type="domain" description="Aspartate/ornithine carbamoyltransferase carbamoyl-P binding" evidence="8">
    <location>
        <begin position="3"/>
        <end position="143"/>
    </location>
</feature>
<feature type="binding site" evidence="6">
    <location>
        <begin position="229"/>
        <end position="230"/>
    </location>
    <ligand>
        <name>L-ornithine</name>
        <dbReference type="ChEBI" id="CHEBI:46911"/>
    </ligand>
</feature>
<dbReference type="InterPro" id="IPR006130">
    <property type="entry name" value="Asp/Orn_carbamoylTrfase"/>
</dbReference>
<comment type="pathway">
    <text evidence="1">Amino-acid biosynthesis; L-arginine biosynthesis; L-arginine from L-ornithine and carbamoyl phosphate: step 1/3.</text>
</comment>
<feature type="binding site" evidence="6">
    <location>
        <position position="293"/>
    </location>
    <ligand>
        <name>carbamoyl phosphate</name>
        <dbReference type="ChEBI" id="CHEBI:58228"/>
    </ligand>
</feature>
<evidence type="ECO:0000256" key="1">
    <source>
        <dbReference type="ARBA" id="ARBA00004975"/>
    </source>
</evidence>
<dbReference type="InterPro" id="IPR002292">
    <property type="entry name" value="Orn/put_carbamltrans"/>
</dbReference>
<dbReference type="GO" id="GO:0019240">
    <property type="term" value="P:citrulline biosynthetic process"/>
    <property type="evidence" value="ECO:0007669"/>
    <property type="project" value="TreeGrafter"/>
</dbReference>
<reference evidence="9" key="1">
    <citation type="journal article" date="2020" name="mSystems">
        <title>Genome- and Community-Level Interaction Insights into Carbon Utilization and Element Cycling Functions of Hydrothermarchaeota in Hydrothermal Sediment.</title>
        <authorList>
            <person name="Zhou Z."/>
            <person name="Liu Y."/>
            <person name="Xu W."/>
            <person name="Pan J."/>
            <person name="Luo Z.H."/>
            <person name="Li M."/>
        </authorList>
    </citation>
    <scope>NUCLEOTIDE SEQUENCE [LARGE SCALE GENOMIC DNA]</scope>
    <source>
        <strain evidence="9">SpSt-876</strain>
    </source>
</reference>
<dbReference type="Pfam" id="PF00185">
    <property type="entry name" value="OTCace"/>
    <property type="match status" value="1"/>
</dbReference>
<feature type="binding site" evidence="6">
    <location>
        <position position="225"/>
    </location>
    <ligand>
        <name>L-ornithine</name>
        <dbReference type="ChEBI" id="CHEBI:46911"/>
    </ligand>
</feature>
<evidence type="ECO:0000259" key="7">
    <source>
        <dbReference type="Pfam" id="PF00185"/>
    </source>
</evidence>
<evidence type="ECO:0000256" key="5">
    <source>
        <dbReference type="ARBA" id="ARBA00048772"/>
    </source>
</evidence>
<keyword evidence="6" id="KW-0963">Cytoplasm</keyword>
<feature type="binding site" evidence="6">
    <location>
        <position position="103"/>
    </location>
    <ligand>
        <name>carbamoyl phosphate</name>
        <dbReference type="ChEBI" id="CHEBI:58228"/>
    </ligand>
</feature>
<dbReference type="InterPro" id="IPR006132">
    <property type="entry name" value="Asp/Orn_carbamoyltranf_P-bd"/>
</dbReference>
<feature type="domain" description="Aspartate/ornithine carbamoyltransferase Asp/Orn-binding" evidence="7">
    <location>
        <begin position="149"/>
        <end position="303"/>
    </location>
</feature>
<dbReference type="SUPFAM" id="SSF53671">
    <property type="entry name" value="Aspartate/ornithine carbamoyltransferase"/>
    <property type="match status" value="1"/>
</dbReference>
<dbReference type="GO" id="GO:0005737">
    <property type="term" value="C:cytoplasm"/>
    <property type="evidence" value="ECO:0007669"/>
    <property type="project" value="UniProtKB-SubCell"/>
</dbReference>
<comment type="similarity">
    <text evidence="2 6">Belongs to the aspartate/ornithine carbamoyltransferase superfamily. OTCase family.</text>
</comment>
<dbReference type="EMBL" id="DTLI01000034">
    <property type="protein sequence ID" value="HHS51537.1"/>
    <property type="molecule type" value="Genomic_DNA"/>
</dbReference>
<dbReference type="PRINTS" id="PR00102">
    <property type="entry name" value="OTCASE"/>
</dbReference>
<accession>A0A7C6E9Q0</accession>
<gene>
    <name evidence="9" type="primary">argF</name>
    <name evidence="9" type="ORF">ENW73_01545</name>
</gene>
<dbReference type="NCBIfam" id="TIGR00658">
    <property type="entry name" value="orni_carb_tr"/>
    <property type="match status" value="1"/>
</dbReference>
<evidence type="ECO:0000256" key="4">
    <source>
        <dbReference type="ARBA" id="ARBA00022679"/>
    </source>
</evidence>
<dbReference type="AlphaFoldDB" id="A0A7C6E9Q0"/>
<dbReference type="GO" id="GO:0004585">
    <property type="term" value="F:ornithine carbamoyltransferase activity"/>
    <property type="evidence" value="ECO:0007669"/>
    <property type="project" value="UniProtKB-UniRule"/>
</dbReference>
<dbReference type="InterPro" id="IPR036901">
    <property type="entry name" value="Asp/Orn_carbamoylTrfase_sf"/>
</dbReference>
<evidence type="ECO:0000256" key="3">
    <source>
        <dbReference type="ARBA" id="ARBA00013007"/>
    </source>
</evidence>
<dbReference type="PRINTS" id="PR00100">
    <property type="entry name" value="AOTCASE"/>
</dbReference>
<dbReference type="EC" id="2.1.3.3" evidence="3 6"/>
<keyword evidence="4 6" id="KW-0808">Transferase</keyword>
<dbReference type="InterPro" id="IPR006131">
    <property type="entry name" value="Asp_carbamoyltransf_Asp/Orn-bd"/>
</dbReference>
<dbReference type="PANTHER" id="PTHR45753">
    <property type="entry name" value="ORNITHINE CARBAMOYLTRANSFERASE, MITOCHONDRIAL"/>
    <property type="match status" value="1"/>
</dbReference>
<dbReference type="FunFam" id="3.40.50.1370:FF:000008">
    <property type="entry name" value="Ornithine carbamoyltransferase"/>
    <property type="match status" value="1"/>
</dbReference>
<proteinExistence type="inferred from homology"/>
<dbReference type="GO" id="GO:0016597">
    <property type="term" value="F:amino acid binding"/>
    <property type="evidence" value="ECO:0007669"/>
    <property type="project" value="InterPro"/>
</dbReference>
<dbReference type="NCBIfam" id="NF001986">
    <property type="entry name" value="PRK00779.1"/>
    <property type="match status" value="1"/>
</dbReference>
<comment type="caution">
    <text evidence="9">The sequence shown here is derived from an EMBL/GenBank/DDBJ whole genome shotgun (WGS) entry which is preliminary data.</text>
</comment>
<evidence type="ECO:0000313" key="9">
    <source>
        <dbReference type="EMBL" id="HHS51537.1"/>
    </source>
</evidence>
<evidence type="ECO:0000256" key="2">
    <source>
        <dbReference type="ARBA" id="ARBA00007805"/>
    </source>
</evidence>
<dbReference type="PANTHER" id="PTHR45753:SF3">
    <property type="entry name" value="ORNITHINE TRANSCARBAMYLASE, MITOCHONDRIAL"/>
    <property type="match status" value="1"/>
</dbReference>